<evidence type="ECO:0000259" key="9">
    <source>
        <dbReference type="PROSITE" id="PS50113"/>
    </source>
</evidence>
<dbReference type="PROSITE" id="PS50113">
    <property type="entry name" value="PAC"/>
    <property type="match status" value="3"/>
</dbReference>
<evidence type="ECO:0000259" key="8">
    <source>
        <dbReference type="PROSITE" id="PS50111"/>
    </source>
</evidence>
<dbReference type="EMBL" id="AP019782">
    <property type="protein sequence ID" value="BBL71277.1"/>
    <property type="molecule type" value="Genomic_DNA"/>
</dbReference>
<feature type="domain" description="PAC" evidence="9">
    <location>
        <begin position="135"/>
        <end position="187"/>
    </location>
</feature>
<reference evidence="11" key="1">
    <citation type="submission" date="2019-06" db="EMBL/GenBank/DDBJ databases">
        <title>Complete genome sequence of Methylogaea oryzae strain JCM16910.</title>
        <authorList>
            <person name="Asakawa S."/>
        </authorList>
    </citation>
    <scope>NUCLEOTIDE SEQUENCE</scope>
    <source>
        <strain evidence="11">E10</strain>
    </source>
</reference>
<dbReference type="GO" id="GO:0004888">
    <property type="term" value="F:transmembrane signaling receptor activity"/>
    <property type="evidence" value="ECO:0007669"/>
    <property type="project" value="TreeGrafter"/>
</dbReference>
<dbReference type="Pfam" id="PF00015">
    <property type="entry name" value="MCPsignal"/>
    <property type="match status" value="1"/>
</dbReference>
<dbReference type="GO" id="GO:0007165">
    <property type="term" value="P:signal transduction"/>
    <property type="evidence" value="ECO:0007669"/>
    <property type="project" value="UniProtKB-KW"/>
</dbReference>
<dbReference type="PANTHER" id="PTHR43531">
    <property type="entry name" value="PROTEIN ICFG"/>
    <property type="match status" value="1"/>
</dbReference>
<evidence type="ECO:0000256" key="3">
    <source>
        <dbReference type="ARBA" id="ARBA00023224"/>
    </source>
</evidence>
<dbReference type="GO" id="GO:0005886">
    <property type="term" value="C:plasma membrane"/>
    <property type="evidence" value="ECO:0007669"/>
    <property type="project" value="TreeGrafter"/>
</dbReference>
<dbReference type="GO" id="GO:0006935">
    <property type="term" value="P:chemotaxis"/>
    <property type="evidence" value="ECO:0007669"/>
    <property type="project" value="TreeGrafter"/>
</dbReference>
<feature type="domain" description="HAMP" evidence="10">
    <location>
        <begin position="13"/>
        <end position="58"/>
    </location>
</feature>
<dbReference type="InterPro" id="IPR000700">
    <property type="entry name" value="PAS-assoc_C"/>
</dbReference>
<dbReference type="InterPro" id="IPR004089">
    <property type="entry name" value="MCPsignal_dom"/>
</dbReference>
<keyword evidence="12" id="KW-1185">Reference proteome</keyword>
<dbReference type="FunFam" id="1.10.287.950:FF:000001">
    <property type="entry name" value="Methyl-accepting chemotaxis sensory transducer"/>
    <property type="match status" value="1"/>
</dbReference>
<evidence type="ECO:0000259" key="10">
    <source>
        <dbReference type="PROSITE" id="PS50885"/>
    </source>
</evidence>
<gene>
    <name evidence="11" type="primary">mcpA</name>
    <name evidence="11" type="ORF">MoryE10_18830</name>
</gene>
<dbReference type="Pfam" id="PF08447">
    <property type="entry name" value="PAS_3"/>
    <property type="match status" value="3"/>
</dbReference>
<evidence type="ECO:0000256" key="5">
    <source>
        <dbReference type="PROSITE-ProRule" id="PRU00284"/>
    </source>
</evidence>
<dbReference type="SMART" id="SM00283">
    <property type="entry name" value="MA"/>
    <property type="match status" value="1"/>
</dbReference>
<dbReference type="InterPro" id="IPR013655">
    <property type="entry name" value="PAS_fold_3"/>
</dbReference>
<dbReference type="InterPro" id="IPR001610">
    <property type="entry name" value="PAC"/>
</dbReference>
<dbReference type="RefSeq" id="WP_281427694.1">
    <property type="nucleotide sequence ID" value="NZ_AP019782.1"/>
</dbReference>
<keyword evidence="3 5" id="KW-0807">Transducer</keyword>
<accession>A0A8D4VRJ5</accession>
<comment type="subcellular location">
    <subcellularLocation>
        <location evidence="1">Membrane</location>
    </subcellularLocation>
</comment>
<feature type="region of interest" description="Disordered" evidence="7">
    <location>
        <begin position="731"/>
        <end position="781"/>
    </location>
</feature>
<dbReference type="SMART" id="SM00091">
    <property type="entry name" value="PAS"/>
    <property type="match status" value="3"/>
</dbReference>
<dbReference type="PANTHER" id="PTHR43531:SF14">
    <property type="entry name" value="METHYL-ACCEPTING CHEMOTAXIS PROTEIN I-RELATED"/>
    <property type="match status" value="1"/>
</dbReference>
<dbReference type="InterPro" id="IPR051310">
    <property type="entry name" value="MCP_chemotaxis"/>
</dbReference>
<organism evidence="11 12">
    <name type="scientific">Methylogaea oryzae</name>
    <dbReference type="NCBI Taxonomy" id="1295382"/>
    <lineage>
        <taxon>Bacteria</taxon>
        <taxon>Pseudomonadati</taxon>
        <taxon>Pseudomonadota</taxon>
        <taxon>Gammaproteobacteria</taxon>
        <taxon>Methylococcales</taxon>
        <taxon>Methylococcaceae</taxon>
        <taxon>Methylogaea</taxon>
    </lineage>
</organism>
<protein>
    <submittedName>
        <fullName evidence="11">Chemotaxis protein</fullName>
    </submittedName>
</protein>
<dbReference type="PROSITE" id="PS50111">
    <property type="entry name" value="CHEMOTAXIS_TRANSDUC_2"/>
    <property type="match status" value="1"/>
</dbReference>
<feature type="compositionally biased region" description="Low complexity" evidence="7">
    <location>
        <begin position="734"/>
        <end position="756"/>
    </location>
</feature>
<keyword evidence="2" id="KW-0488">Methylation</keyword>
<dbReference type="SMART" id="SM00304">
    <property type="entry name" value="HAMP"/>
    <property type="match status" value="2"/>
</dbReference>
<keyword evidence="6" id="KW-0175">Coiled coil</keyword>
<evidence type="ECO:0000256" key="2">
    <source>
        <dbReference type="ARBA" id="ARBA00022481"/>
    </source>
</evidence>
<dbReference type="NCBIfam" id="TIGR00229">
    <property type="entry name" value="sensory_box"/>
    <property type="match status" value="3"/>
</dbReference>
<dbReference type="PROSITE" id="PS50885">
    <property type="entry name" value="HAMP"/>
    <property type="match status" value="2"/>
</dbReference>
<name>A0A8D4VRJ5_9GAMM</name>
<evidence type="ECO:0000256" key="1">
    <source>
        <dbReference type="ARBA" id="ARBA00004370"/>
    </source>
</evidence>
<evidence type="ECO:0000256" key="6">
    <source>
        <dbReference type="SAM" id="Coils"/>
    </source>
</evidence>
<sequence>MGIFDRISQKERNDIVAALEAMAQGNTSYPIPKGGSASFAKITDALHTLQNSLHTAKQRNADYQGQIEAINKSQGVIEFNLDGTVITANPNFLAAIGYSLSEIKGLHHRTFVDEAYASSLEYRAFWDKLNRGEYDAGEYKRIAKGGREIWIQASYNPIRDSDGKPYKVVKYAADITQEKLRSADFQGQIEAIGKSQGVIEFNLDGTVITANPNFLAAIGYSASEIKGLHHRTFVDSAYAASPEYRAFWDKLNRGEYDAGEYKRIAKGGREIWIQASYNPIRDLNGKPYKVVKYATDITQQKLQNSDYQSQIQAIDKSQGIIEFNLDGTVIGANANFLAAIGYSATEIKGLHHRTFVDPAYAASAEYRAFWDKLNRGEYDAGEYKRIAKGGREIWIQASYNPIRDLNGKPYKVVKYASDITPQKRYQMTVESVMQETKSVMLALAGGDLTRSMEGQYEGEFAELRDAVQQSVHNLRTIVQNIMQASELINSASKEIAMGNADLSQRTEEQASSLEETASSMEELSSTVKQNADNARQANQMTMAASEVAAKGGSVVQQVVSTMADINDSARKIVDIISVIDGIAFQTNILALNAAVEAARAGEQGRGFAVVASEVRNLAQRSAAAAKEIKTLISDSVDKVETGASLVNQAGSTMEEIVASVKRVTDIMAEISAASMEQSSGIEQVNTAITQIDEVTQQNAALVEQAAAAAESLTEQAQTLNQSVSQFRLGNESHALSTPSARPALAAPRPHAQAAKAIKPATPRHPPQIAGKKVNEDEWAEF</sequence>
<dbReference type="SMART" id="SM00086">
    <property type="entry name" value="PAC"/>
    <property type="match status" value="4"/>
</dbReference>
<feature type="domain" description="Methyl-accepting transducer" evidence="8">
    <location>
        <begin position="484"/>
        <end position="713"/>
    </location>
</feature>
<evidence type="ECO:0000313" key="12">
    <source>
        <dbReference type="Proteomes" id="UP000824988"/>
    </source>
</evidence>
<feature type="coiled-coil region" evidence="6">
    <location>
        <begin position="46"/>
        <end position="73"/>
    </location>
</feature>
<dbReference type="InterPro" id="IPR003660">
    <property type="entry name" value="HAMP_dom"/>
</dbReference>
<dbReference type="InterPro" id="IPR000014">
    <property type="entry name" value="PAS"/>
</dbReference>
<evidence type="ECO:0000313" key="11">
    <source>
        <dbReference type="EMBL" id="BBL71277.1"/>
    </source>
</evidence>
<feature type="domain" description="HAMP" evidence="10">
    <location>
        <begin position="427"/>
        <end position="479"/>
    </location>
</feature>
<evidence type="ECO:0000256" key="4">
    <source>
        <dbReference type="ARBA" id="ARBA00029447"/>
    </source>
</evidence>
<proteinExistence type="inferred from homology"/>
<dbReference type="Proteomes" id="UP000824988">
    <property type="component" value="Chromosome"/>
</dbReference>
<dbReference type="CDD" id="cd00130">
    <property type="entry name" value="PAS"/>
    <property type="match status" value="3"/>
</dbReference>
<feature type="domain" description="PAC" evidence="9">
    <location>
        <begin position="257"/>
        <end position="309"/>
    </location>
</feature>
<feature type="coiled-coil region" evidence="6">
    <location>
        <begin position="691"/>
        <end position="722"/>
    </location>
</feature>
<dbReference type="CDD" id="cd11386">
    <property type="entry name" value="MCP_signal"/>
    <property type="match status" value="1"/>
</dbReference>
<dbReference type="AlphaFoldDB" id="A0A8D4VRJ5"/>
<feature type="domain" description="PAC" evidence="9">
    <location>
        <begin position="379"/>
        <end position="431"/>
    </location>
</feature>
<evidence type="ECO:0000256" key="7">
    <source>
        <dbReference type="SAM" id="MobiDB-lite"/>
    </source>
</evidence>
<dbReference type="KEGG" id="moz:MoryE10_18830"/>
<comment type="similarity">
    <text evidence="4">Belongs to the methyl-accepting chemotaxis (MCP) protein family.</text>
</comment>